<protein>
    <submittedName>
        <fullName evidence="1">Uncharacterized protein</fullName>
    </submittedName>
</protein>
<proteinExistence type="predicted"/>
<sequence>MIYFSTRAKARQFAIKSNKKFVDLGSDAIKRWAVRVIVK</sequence>
<accession>A0A6C0JVI8</accession>
<dbReference type="AlphaFoldDB" id="A0A6C0JVI8"/>
<name>A0A6C0JVI8_9ZZZZ</name>
<evidence type="ECO:0000313" key="1">
    <source>
        <dbReference type="EMBL" id="QHU08826.1"/>
    </source>
</evidence>
<dbReference type="EMBL" id="MN740699">
    <property type="protein sequence ID" value="QHU08826.1"/>
    <property type="molecule type" value="Genomic_DNA"/>
</dbReference>
<organism evidence="1">
    <name type="scientific">viral metagenome</name>
    <dbReference type="NCBI Taxonomy" id="1070528"/>
    <lineage>
        <taxon>unclassified sequences</taxon>
        <taxon>metagenomes</taxon>
        <taxon>organismal metagenomes</taxon>
    </lineage>
</organism>
<reference evidence="1" key="1">
    <citation type="journal article" date="2020" name="Nature">
        <title>Giant virus diversity and host interactions through global metagenomics.</title>
        <authorList>
            <person name="Schulz F."/>
            <person name="Roux S."/>
            <person name="Paez-Espino D."/>
            <person name="Jungbluth S."/>
            <person name="Walsh D.A."/>
            <person name="Denef V.J."/>
            <person name="McMahon K.D."/>
            <person name="Konstantinidis K.T."/>
            <person name="Eloe-Fadrosh E.A."/>
            <person name="Kyrpides N.C."/>
            <person name="Woyke T."/>
        </authorList>
    </citation>
    <scope>NUCLEOTIDE SEQUENCE</scope>
    <source>
        <strain evidence="1">GVMAG-S-1064190-84</strain>
    </source>
</reference>